<dbReference type="InterPro" id="IPR011010">
    <property type="entry name" value="DNA_brk_join_enz"/>
</dbReference>
<dbReference type="SUPFAM" id="SSF56349">
    <property type="entry name" value="DNA breaking-rejoining enzymes"/>
    <property type="match status" value="1"/>
</dbReference>
<organism evidence="2 3">
    <name type="scientific">Neorhizobium galegae</name>
    <name type="common">Rhizobium galegae</name>
    <dbReference type="NCBI Taxonomy" id="399"/>
    <lineage>
        <taxon>Bacteria</taxon>
        <taxon>Pseudomonadati</taxon>
        <taxon>Pseudomonadota</taxon>
        <taxon>Alphaproteobacteria</taxon>
        <taxon>Hyphomicrobiales</taxon>
        <taxon>Rhizobiaceae</taxon>
        <taxon>Rhizobium/Agrobacterium group</taxon>
        <taxon>Neorhizobium</taxon>
    </lineage>
</organism>
<dbReference type="AlphaFoldDB" id="A0A6A1TP80"/>
<dbReference type="GO" id="GO:0006310">
    <property type="term" value="P:DNA recombination"/>
    <property type="evidence" value="ECO:0007669"/>
    <property type="project" value="UniProtKB-KW"/>
</dbReference>
<accession>A0A6A1TP80</accession>
<dbReference type="GO" id="GO:0003677">
    <property type="term" value="F:DNA binding"/>
    <property type="evidence" value="ECO:0007669"/>
    <property type="project" value="InterPro"/>
</dbReference>
<dbReference type="RefSeq" id="WP_151041457.1">
    <property type="nucleotide sequence ID" value="NZ_VZUL01000002.1"/>
</dbReference>
<dbReference type="GO" id="GO:0015074">
    <property type="term" value="P:DNA integration"/>
    <property type="evidence" value="ECO:0007669"/>
    <property type="project" value="InterPro"/>
</dbReference>
<dbReference type="Proteomes" id="UP000386575">
    <property type="component" value="Unassembled WGS sequence"/>
</dbReference>
<gene>
    <name evidence="2" type="ORF">F4V91_04655</name>
</gene>
<keyword evidence="1" id="KW-0233">DNA recombination</keyword>
<evidence type="ECO:0000313" key="2">
    <source>
        <dbReference type="EMBL" id="KAB1085785.1"/>
    </source>
</evidence>
<protein>
    <submittedName>
        <fullName evidence="2">Uncharacterized protein</fullName>
    </submittedName>
</protein>
<sequence>MAQFSMEIMRLTGSVLRGNQHADRLPLPIALRYLFVAGAVLIGALGGRRREEVGSLLEGPLFKQFGQTYLTIYIEKTIQDVDAIPVPEIVEKAVEMLERLSAVARAATSTKWLFQFKSDFKDGQTLSVDTRFANHLADFATHCRLAPPDGDAAWKLNFHMLRKGFVTSAYHGNLTGNFDAINWFLRHRTGDMTRIYMDDGRTGAISYLRSEVARLTRQQLKNLSPEEEKYLADAKRALQDNANRTKLWDAGRQEFFVWSFMEVYDGAQQPIGAGAGRMLDMLTEMEQRAHARTRIEAVPTNGPSDVRQDVLRQVKVAAATHFLEPVPGVPMYCLFKKGRDDHTHLAECLKCRRAASLPWREAASGLIETKESGLGFLFGMRCATIPHAYRDHI</sequence>
<evidence type="ECO:0000313" key="3">
    <source>
        <dbReference type="Proteomes" id="UP000386575"/>
    </source>
</evidence>
<dbReference type="EMBL" id="VZUL01000002">
    <property type="protein sequence ID" value="KAB1085785.1"/>
    <property type="molecule type" value="Genomic_DNA"/>
</dbReference>
<evidence type="ECO:0000256" key="1">
    <source>
        <dbReference type="ARBA" id="ARBA00023172"/>
    </source>
</evidence>
<name>A0A6A1TP80_NEOGA</name>
<proteinExistence type="predicted"/>
<reference evidence="2 3" key="1">
    <citation type="submission" date="2019-09" db="EMBL/GenBank/DDBJ databases">
        <title>Genome sequencing of Ng87 strain.</title>
        <authorList>
            <person name="Karasev E.S."/>
            <person name="Andronov E."/>
        </authorList>
    </citation>
    <scope>NUCLEOTIDE SEQUENCE [LARGE SCALE GENOMIC DNA]</scope>
    <source>
        <strain evidence="2 3">Ng87</strain>
    </source>
</reference>
<dbReference type="Gene3D" id="1.10.443.10">
    <property type="entry name" value="Intergrase catalytic core"/>
    <property type="match status" value="1"/>
</dbReference>
<comment type="caution">
    <text evidence="2">The sequence shown here is derived from an EMBL/GenBank/DDBJ whole genome shotgun (WGS) entry which is preliminary data.</text>
</comment>
<dbReference type="InterPro" id="IPR013762">
    <property type="entry name" value="Integrase-like_cat_sf"/>
</dbReference>